<proteinExistence type="predicted"/>
<dbReference type="Proteomes" id="UP001150001">
    <property type="component" value="Unassembled WGS sequence"/>
</dbReference>
<evidence type="ECO:0000313" key="5">
    <source>
        <dbReference type="Proteomes" id="UP001150001"/>
    </source>
</evidence>
<dbReference type="Pfam" id="PF11383">
    <property type="entry name" value="DUF3187"/>
    <property type="match status" value="1"/>
</dbReference>
<evidence type="ECO:0000256" key="1">
    <source>
        <dbReference type="SAM" id="SignalP"/>
    </source>
</evidence>
<dbReference type="InterPro" id="IPR021523">
    <property type="entry name" value="DUF3187"/>
</dbReference>
<dbReference type="AlphaFoldDB" id="A0A178JDG6"/>
<feature type="chain" id="PRO_5044550664" evidence="1">
    <location>
        <begin position="23"/>
        <end position="324"/>
    </location>
</feature>
<evidence type="ECO:0000313" key="4">
    <source>
        <dbReference type="Proteomes" id="UP000094761"/>
    </source>
</evidence>
<organism evidence="3 4">
    <name type="scientific">Vibrio europaeus</name>
    <dbReference type="NCBI Taxonomy" id="300876"/>
    <lineage>
        <taxon>Bacteria</taxon>
        <taxon>Pseudomonadati</taxon>
        <taxon>Pseudomonadota</taxon>
        <taxon>Gammaproteobacteria</taxon>
        <taxon>Vibrionales</taxon>
        <taxon>Vibrionaceae</taxon>
        <taxon>Vibrio</taxon>
        <taxon>Vibrio oreintalis group</taxon>
    </lineage>
</organism>
<gene>
    <name evidence="3" type="ORF">AZ468_03665</name>
    <name evidence="2" type="ORF">OPW20_12290</name>
</gene>
<evidence type="ECO:0000313" key="3">
    <source>
        <dbReference type="EMBL" id="OAN00234.1"/>
    </source>
</evidence>
<dbReference type="RefSeq" id="WP_069666181.1">
    <property type="nucleotide sequence ID" value="NZ_JAPFIM010000017.1"/>
</dbReference>
<dbReference type="SUPFAM" id="SSF56935">
    <property type="entry name" value="Porins"/>
    <property type="match status" value="1"/>
</dbReference>
<keyword evidence="5" id="KW-1185">Reference proteome</keyword>
<evidence type="ECO:0000313" key="2">
    <source>
        <dbReference type="EMBL" id="MDC5740850.1"/>
    </source>
</evidence>
<dbReference type="OrthoDB" id="5852241at2"/>
<name>A0A178JDG6_9VIBR</name>
<keyword evidence="1" id="KW-0732">Signal</keyword>
<sequence length="324" mass="36741">MGGKLWFLISIIVLLTINHASADDGYGPLQSYTQSPLHTNVHSPQLRSGFSLDSDEYEVYGSGTISSIWAVTATYELDYYQNQLAIGSKWQLDSDWQIDLQYRWNFAANNHLDKPTIAFHDFVGIDQNGREDVERNRFVIDMPEYGVQEEGFRSKTLSSAVTGYVQYQAFADDHHGISIGASLYYNDTDKGLFSASDFEQSVQVNYGYVREKHALDATAALTFRDTPTDFVQMPYRDSTWTVGISYRYEWFENHTFIGQLASHQGLLDDGGEFSKPSTEFTYGYRYTLKNAAVEITLVENMFHADNSTDIAFGVAFRYRFGPAA</sequence>
<reference evidence="3 4" key="1">
    <citation type="submission" date="2016-03" db="EMBL/GenBank/DDBJ databases">
        <title>Draft genome sequence of the Vibrio tubiashii subs. europaeus.</title>
        <authorList>
            <person name="Spinard E."/>
            <person name="Dubert J."/>
            <person name="Nelson D.R."/>
            <person name="Barja J.L."/>
        </authorList>
    </citation>
    <scope>NUCLEOTIDE SEQUENCE [LARGE SCALE GENOMIC DNA]</scope>
    <source>
        <strain evidence="4">PP-638</strain>
        <strain evidence="3">PP2-638</strain>
    </source>
</reference>
<feature type="signal peptide" evidence="1">
    <location>
        <begin position="1"/>
        <end position="22"/>
    </location>
</feature>
<comment type="caution">
    <text evidence="3">The sequence shown here is derived from an EMBL/GenBank/DDBJ whole genome shotgun (WGS) entry which is preliminary data.</text>
</comment>
<dbReference type="EMBL" id="JAPFIT010000016">
    <property type="protein sequence ID" value="MDC5740850.1"/>
    <property type="molecule type" value="Genomic_DNA"/>
</dbReference>
<protein>
    <submittedName>
        <fullName evidence="2">DUF3187 family protein</fullName>
    </submittedName>
</protein>
<accession>A0A178JDG6</accession>
<dbReference type="GeneID" id="78074779"/>
<reference evidence="2" key="2">
    <citation type="submission" date="2022-11" db="EMBL/GenBank/DDBJ databases">
        <title>Role of the vibriolysin VemA secreted by the emergent pathogen Vibrio europaeus in the colonization of Manila clam mucus.</title>
        <authorList>
            <person name="Martinez C."/>
            <person name="Rodriguez S."/>
            <person name="Vences A."/>
            <person name="Barja J.L."/>
            <person name="Toranzo A.E."/>
            <person name="Dubert J."/>
        </authorList>
    </citation>
    <scope>NUCLEOTIDE SEQUENCE</scope>
    <source>
        <strain evidence="2">3454</strain>
    </source>
</reference>
<dbReference type="Proteomes" id="UP000094761">
    <property type="component" value="Unassembled WGS sequence"/>
</dbReference>
<dbReference type="EMBL" id="LUAX01000001">
    <property type="protein sequence ID" value="OAN00234.1"/>
    <property type="molecule type" value="Genomic_DNA"/>
</dbReference>